<accession>A0A923N5K6</accession>
<protein>
    <submittedName>
        <fullName evidence="3">CapA family protein</fullName>
    </submittedName>
</protein>
<reference evidence="3" key="1">
    <citation type="submission" date="2020-08" db="EMBL/GenBank/DDBJ databases">
        <title>Pontibacter sp. SD6 16S ribosomal RNA gene Genome sequencing and assembly.</title>
        <authorList>
            <person name="Kang M."/>
        </authorList>
    </citation>
    <scope>NUCLEOTIDE SEQUENCE</scope>
    <source>
        <strain evidence="3">SD6</strain>
    </source>
</reference>
<evidence type="ECO:0000313" key="3">
    <source>
        <dbReference type="EMBL" id="MBC5991891.1"/>
    </source>
</evidence>
<comment type="similarity">
    <text evidence="1">Belongs to the CapA family.</text>
</comment>
<dbReference type="EMBL" id="JACRVF010000001">
    <property type="protein sequence ID" value="MBC5991891.1"/>
    <property type="molecule type" value="Genomic_DNA"/>
</dbReference>
<gene>
    <name evidence="3" type="ORF">H8S84_03470</name>
</gene>
<evidence type="ECO:0000313" key="4">
    <source>
        <dbReference type="Proteomes" id="UP000603640"/>
    </source>
</evidence>
<dbReference type="Pfam" id="PF09587">
    <property type="entry name" value="PGA_cap"/>
    <property type="match status" value="1"/>
</dbReference>
<organism evidence="3 4">
    <name type="scientific">Pontibacter cellulosilyticus</name>
    <dbReference type="NCBI Taxonomy" id="1720253"/>
    <lineage>
        <taxon>Bacteria</taxon>
        <taxon>Pseudomonadati</taxon>
        <taxon>Bacteroidota</taxon>
        <taxon>Cytophagia</taxon>
        <taxon>Cytophagales</taxon>
        <taxon>Hymenobacteraceae</taxon>
        <taxon>Pontibacter</taxon>
    </lineage>
</organism>
<dbReference type="AlphaFoldDB" id="A0A923N5K6"/>
<dbReference type="PANTHER" id="PTHR33393:SF11">
    <property type="entry name" value="POLYGLUTAMINE SYNTHESIS ACCESSORY PROTEIN RV0574C-RELATED"/>
    <property type="match status" value="1"/>
</dbReference>
<dbReference type="Gene3D" id="3.60.21.10">
    <property type="match status" value="1"/>
</dbReference>
<evidence type="ECO:0000259" key="2">
    <source>
        <dbReference type="SMART" id="SM00854"/>
    </source>
</evidence>
<dbReference type="InterPro" id="IPR052169">
    <property type="entry name" value="CW_Biosynth-Accessory"/>
</dbReference>
<dbReference type="PANTHER" id="PTHR33393">
    <property type="entry name" value="POLYGLUTAMINE SYNTHESIS ACCESSORY PROTEIN RV0574C-RELATED"/>
    <property type="match status" value="1"/>
</dbReference>
<keyword evidence="4" id="KW-1185">Reference proteome</keyword>
<dbReference type="CDD" id="cd07381">
    <property type="entry name" value="MPP_CapA"/>
    <property type="match status" value="1"/>
</dbReference>
<dbReference type="SUPFAM" id="SSF56300">
    <property type="entry name" value="Metallo-dependent phosphatases"/>
    <property type="match status" value="1"/>
</dbReference>
<proteinExistence type="inferred from homology"/>
<comment type="caution">
    <text evidence="3">The sequence shown here is derived from an EMBL/GenBank/DDBJ whole genome shotgun (WGS) entry which is preliminary data.</text>
</comment>
<dbReference type="SMART" id="SM00854">
    <property type="entry name" value="PGA_cap"/>
    <property type="match status" value="1"/>
</dbReference>
<sequence>MKDAFDTAPPDTTAAITLFLCGDVMIGRGIDQVLPHSVDPGIYEPYVKDARDYVRLAERENGPIPKQVSYDYIWGDALEVWRNESPDLKLINLETSITTHDTPWPGKGIQYRMHPANVQVLTAAGIDFCSLANNHTLDWGRPGLVQTIKTLSDAGVPFAGAGMDVNQASKPAMFKTRNGRVIVFAYGSHTSGIPAEWATGRDLPGINLLPDMSEATVTLIQQQVKEVKQRGDLVVFSVHWGGNWGYDVPPNHQNFARQLIDKAGVDLVHGHSSHHPMGMEVYKGKLIIYGAGDFITDYEGIGGHEMYRGDLTLMYFPKIDPVTGQLHSMKMVPMQVRRFKLNYATAPDTKWLLSTLNRECHKLGTSINLNQDGSFSLSW</sequence>
<feature type="domain" description="Capsule synthesis protein CapA" evidence="2">
    <location>
        <begin position="17"/>
        <end position="298"/>
    </location>
</feature>
<dbReference type="InterPro" id="IPR019079">
    <property type="entry name" value="Capsule_synth_CapA"/>
</dbReference>
<name>A0A923N5K6_9BACT</name>
<dbReference type="Proteomes" id="UP000603640">
    <property type="component" value="Unassembled WGS sequence"/>
</dbReference>
<dbReference type="InterPro" id="IPR029052">
    <property type="entry name" value="Metallo-depent_PP-like"/>
</dbReference>
<evidence type="ECO:0000256" key="1">
    <source>
        <dbReference type="ARBA" id="ARBA00005662"/>
    </source>
</evidence>